<reference evidence="4" key="2">
    <citation type="journal article" date="2008" name="Nucleic Acids Res.">
        <title>The rice annotation project database (RAP-DB): 2008 update.</title>
        <authorList>
            <consortium name="The rice annotation project (RAP)"/>
        </authorList>
    </citation>
    <scope>GENOME REANNOTATION</scope>
    <source>
        <strain evidence="4">cv. Nipponbare</strain>
    </source>
</reference>
<organism evidence="3 4">
    <name type="scientific">Oryza sativa subsp. japonica</name>
    <name type="common">Rice</name>
    <dbReference type="NCBI Taxonomy" id="39947"/>
    <lineage>
        <taxon>Eukaryota</taxon>
        <taxon>Viridiplantae</taxon>
        <taxon>Streptophyta</taxon>
        <taxon>Embryophyta</taxon>
        <taxon>Tracheophyta</taxon>
        <taxon>Spermatophyta</taxon>
        <taxon>Magnoliopsida</taxon>
        <taxon>Liliopsida</taxon>
        <taxon>Poales</taxon>
        <taxon>Poaceae</taxon>
        <taxon>BOP clade</taxon>
        <taxon>Oryzoideae</taxon>
        <taxon>Oryzeae</taxon>
        <taxon>Oryzinae</taxon>
        <taxon>Oryza</taxon>
        <taxon>Oryza sativa</taxon>
    </lineage>
</organism>
<feature type="region of interest" description="Disordered" evidence="1">
    <location>
        <begin position="58"/>
        <end position="157"/>
    </location>
</feature>
<dbReference type="Pfam" id="PF03266">
    <property type="entry name" value="NTPase_1"/>
    <property type="match status" value="1"/>
</dbReference>
<dbReference type="Gene3D" id="3.40.50.300">
    <property type="entry name" value="P-loop containing nucleotide triphosphate hydrolases"/>
    <property type="match status" value="1"/>
</dbReference>
<evidence type="ECO:0000313" key="4">
    <source>
        <dbReference type="Proteomes" id="UP000000763"/>
    </source>
</evidence>
<feature type="compositionally biased region" description="Basic and acidic residues" evidence="1">
    <location>
        <begin position="974"/>
        <end position="1006"/>
    </location>
</feature>
<feature type="compositionally biased region" description="Low complexity" evidence="1">
    <location>
        <begin position="74"/>
        <end position="103"/>
    </location>
</feature>
<dbReference type="EMBL" id="AP008209">
    <property type="protein sequence ID" value="BAF10770.1"/>
    <property type="molecule type" value="Genomic_DNA"/>
</dbReference>
<feature type="domain" description="DUF4378" evidence="2">
    <location>
        <begin position="1237"/>
        <end position="1402"/>
    </location>
</feature>
<name>Q0DVG8_ORYSJ</name>
<dbReference type="InterPro" id="IPR027417">
    <property type="entry name" value="P-loop_NTPase"/>
</dbReference>
<dbReference type="PANTHER" id="PTHR40836:SF4">
    <property type="entry name" value="RB1-INDUCIBLE COILED-COIL PROTEIN"/>
    <property type="match status" value="1"/>
</dbReference>
<protein>
    <submittedName>
        <fullName evidence="3">Os03g0130700 protein</fullName>
    </submittedName>
</protein>
<feature type="region of interest" description="Disordered" evidence="1">
    <location>
        <begin position="749"/>
        <end position="783"/>
    </location>
</feature>
<gene>
    <name evidence="3" type="ordered locus">Os03g0130700</name>
</gene>
<feature type="compositionally biased region" description="Basic and acidic residues" evidence="1">
    <location>
        <begin position="749"/>
        <end position="772"/>
    </location>
</feature>
<feature type="compositionally biased region" description="Basic and acidic residues" evidence="1">
    <location>
        <begin position="105"/>
        <end position="119"/>
    </location>
</feature>
<dbReference type="Proteomes" id="UP000000763">
    <property type="component" value="Chromosome 3"/>
</dbReference>
<reference evidence="3 4" key="1">
    <citation type="journal article" date="2005" name="Nature">
        <title>The map-based sequence of the rice genome.</title>
        <authorList>
            <consortium name="International rice genome sequencing project (IRGSP)"/>
            <person name="Matsumoto T."/>
            <person name="Wu J."/>
            <person name="Kanamori H."/>
            <person name="Katayose Y."/>
            <person name="Fujisawa M."/>
            <person name="Namiki N."/>
            <person name="Mizuno H."/>
            <person name="Yamamoto K."/>
            <person name="Antonio B.A."/>
            <person name="Baba T."/>
            <person name="Sakata K."/>
            <person name="Nagamura Y."/>
            <person name="Aoki H."/>
            <person name="Arikawa K."/>
            <person name="Arita K."/>
            <person name="Bito T."/>
            <person name="Chiden Y."/>
            <person name="Fujitsuka N."/>
            <person name="Fukunaka R."/>
            <person name="Hamada M."/>
            <person name="Harada C."/>
            <person name="Hayashi A."/>
            <person name="Hijishita S."/>
            <person name="Honda M."/>
            <person name="Hosokawa S."/>
            <person name="Ichikawa Y."/>
            <person name="Idonuma A."/>
            <person name="Iijima M."/>
            <person name="Ikeda M."/>
            <person name="Ikeno M."/>
            <person name="Ito K."/>
            <person name="Ito S."/>
            <person name="Ito T."/>
            <person name="Ito Y."/>
            <person name="Ito Y."/>
            <person name="Iwabuchi A."/>
            <person name="Kamiya K."/>
            <person name="Karasawa W."/>
            <person name="Kurita K."/>
            <person name="Katagiri S."/>
            <person name="Kikuta A."/>
            <person name="Kobayashi H."/>
            <person name="Kobayashi N."/>
            <person name="Machita K."/>
            <person name="Maehara T."/>
            <person name="Masukawa M."/>
            <person name="Mizubayashi T."/>
            <person name="Mukai Y."/>
            <person name="Nagasaki H."/>
            <person name="Nagata Y."/>
            <person name="Naito S."/>
            <person name="Nakashima M."/>
            <person name="Nakama Y."/>
            <person name="Nakamichi Y."/>
            <person name="Nakamura M."/>
            <person name="Meguro A."/>
            <person name="Negishi M."/>
            <person name="Ohta I."/>
            <person name="Ohta T."/>
            <person name="Okamoto M."/>
            <person name="Ono N."/>
            <person name="Saji S."/>
            <person name="Sakaguchi M."/>
            <person name="Sakai K."/>
            <person name="Shibata M."/>
            <person name="Shimokawa T."/>
            <person name="Song J."/>
            <person name="Takazaki Y."/>
            <person name="Terasawa K."/>
            <person name="Tsugane M."/>
            <person name="Tsuji K."/>
            <person name="Ueda S."/>
            <person name="Waki K."/>
            <person name="Yamagata H."/>
            <person name="Yamamoto M."/>
            <person name="Yamamoto S."/>
            <person name="Yamane H."/>
            <person name="Yoshiki S."/>
            <person name="Yoshihara R."/>
            <person name="Yukawa K."/>
            <person name="Zhong H."/>
            <person name="Yano M."/>
            <person name="Yuan Q."/>
            <person name="Ouyang S."/>
            <person name="Liu J."/>
            <person name="Jones K.M."/>
            <person name="Gansberger K."/>
            <person name="Moffat K."/>
            <person name="Hill J."/>
            <person name="Bera J."/>
            <person name="Fadrosh D."/>
            <person name="Jin S."/>
            <person name="Johri S."/>
            <person name="Kim M."/>
            <person name="Overton L."/>
            <person name="Reardon M."/>
            <person name="Tsitrin T."/>
            <person name="Vuong H."/>
            <person name="Weaver B."/>
            <person name="Ciecko A."/>
            <person name="Tallon L."/>
            <person name="Jackson J."/>
            <person name="Pai G."/>
            <person name="Aken S.V."/>
            <person name="Utterback T."/>
            <person name="Reidmuller S."/>
            <person name="Feldblyum T."/>
            <person name="Hsiao J."/>
            <person name="Zismann V."/>
            <person name="Iobst S."/>
            <person name="de Vazeille A.R."/>
            <person name="Buell C.R."/>
            <person name="Ying K."/>
            <person name="Li Y."/>
            <person name="Lu T."/>
            <person name="Huang Y."/>
            <person name="Zhao Q."/>
            <person name="Feng Q."/>
            <person name="Zhang L."/>
            <person name="Zhu J."/>
            <person name="Weng Q."/>
            <person name="Mu J."/>
            <person name="Lu Y."/>
            <person name="Fan D."/>
            <person name="Liu Y."/>
            <person name="Guan J."/>
            <person name="Zhang Y."/>
            <person name="Yu S."/>
            <person name="Liu X."/>
            <person name="Zhang Y."/>
            <person name="Hong G."/>
            <person name="Han B."/>
            <person name="Choisne N."/>
            <person name="Demange N."/>
            <person name="Orjeda G."/>
            <person name="Samain S."/>
            <person name="Cattolico L."/>
            <person name="Pelletier E."/>
            <person name="Couloux A."/>
            <person name="Segurens B."/>
            <person name="Wincker P."/>
            <person name="D'Hont A."/>
            <person name="Scarpelli C."/>
            <person name="Weissenbach J."/>
            <person name="Salanoubat M."/>
            <person name="Quetier F."/>
            <person name="Yu Y."/>
            <person name="Kim H.R."/>
            <person name="Rambo T."/>
            <person name="Currie J."/>
            <person name="Collura K."/>
            <person name="Luo M."/>
            <person name="Yang T."/>
            <person name="Ammiraju J.S.S."/>
            <person name="Engler F."/>
            <person name="Soderlund C."/>
            <person name="Wing R.A."/>
            <person name="Palmer L.E."/>
            <person name="de la Bastide M."/>
            <person name="Spiegel L."/>
            <person name="Nascimento L."/>
            <person name="Zutavern T."/>
            <person name="O'Shaughnessy A."/>
            <person name="Dike S."/>
            <person name="Dedhia N."/>
            <person name="Preston R."/>
            <person name="Balija V."/>
            <person name="McCombie W.R."/>
            <person name="Chow T."/>
            <person name="Chen H."/>
            <person name="Chung M."/>
            <person name="Chen C."/>
            <person name="Shaw J."/>
            <person name="Wu H."/>
            <person name="Hsiao K."/>
            <person name="Chao Y."/>
            <person name="Chu M."/>
            <person name="Cheng C."/>
            <person name="Hour A."/>
            <person name="Lee P."/>
            <person name="Lin S."/>
            <person name="Lin Y."/>
            <person name="Liou J."/>
            <person name="Liu S."/>
            <person name="Hsing Y."/>
            <person name="Raghuvanshi S."/>
            <person name="Mohanty A."/>
            <person name="Bharti A.K."/>
            <person name="Gaur A."/>
            <person name="Gupta V."/>
            <person name="Kumar D."/>
            <person name="Ravi V."/>
            <person name="Vij S."/>
            <person name="Kapur A."/>
            <person name="Khurana P."/>
            <person name="Khurana P."/>
            <person name="Khurana J.P."/>
            <person name="Tyagi A.K."/>
            <person name="Gaikwad K."/>
            <person name="Singh A."/>
            <person name="Dalal V."/>
            <person name="Srivastava S."/>
            <person name="Dixit A."/>
            <person name="Pal A.K."/>
            <person name="Ghazi I.A."/>
            <person name="Yadav M."/>
            <person name="Pandit A."/>
            <person name="Bhargava A."/>
            <person name="Sureshbabu K."/>
            <person name="Batra K."/>
            <person name="Sharma T.R."/>
            <person name="Mohapatra T."/>
            <person name="Singh N.K."/>
            <person name="Messing J."/>
            <person name="Nelson A.B."/>
            <person name="Fuks G."/>
            <person name="Kavchok S."/>
            <person name="Keizer G."/>
            <person name="Linton E."/>
            <person name="Llaca V."/>
            <person name="Song R."/>
            <person name="Tanyolac B."/>
            <person name="Young S."/>
            <person name="Ho-Il K."/>
            <person name="Hahn J.H."/>
            <person name="Sangsakoo G."/>
            <person name="Vanavichit A."/>
            <person name="de Mattos Luiz.A.T."/>
            <person name="Zimmer P.D."/>
            <person name="Malone G."/>
            <person name="Dellagostin O."/>
            <person name="de Oliveira A.C."/>
            <person name="Bevan M."/>
            <person name="Bancroft I."/>
            <person name="Minx P."/>
            <person name="Cordum H."/>
            <person name="Wilson R."/>
            <person name="Cheng Z."/>
            <person name="Jin W."/>
            <person name="Jiang J."/>
            <person name="Leong S.A."/>
            <person name="Iwama H."/>
            <person name="Gojobori T."/>
            <person name="Itoh T."/>
            <person name="Niimura Y."/>
            <person name="Fujii Y."/>
            <person name="Habara T."/>
            <person name="Sakai H."/>
            <person name="Sato Y."/>
            <person name="Wilson G."/>
            <person name="Kumar K."/>
            <person name="McCouch S."/>
            <person name="Juretic N."/>
            <person name="Hoen D."/>
            <person name="Wright S."/>
            <person name="Bruskiewich R."/>
            <person name="Bureau T."/>
            <person name="Miyao A."/>
            <person name="Hirochika H."/>
            <person name="Nishikawa T."/>
            <person name="Kadowaki K."/>
            <person name="Sugiura M."/>
            <person name="Burr B."/>
            <person name="Sasaki T."/>
        </authorList>
    </citation>
    <scope>NUCLEOTIDE SEQUENCE [LARGE SCALE GENOMIC DNA]</scope>
    <source>
        <strain evidence="4">cv. Nipponbare</strain>
    </source>
</reference>
<feature type="region of interest" description="Disordered" evidence="1">
    <location>
        <begin position="1142"/>
        <end position="1231"/>
    </location>
</feature>
<dbReference type="InterPro" id="IPR004948">
    <property type="entry name" value="Nuc-triphosphatase_THEP1"/>
</dbReference>
<evidence type="ECO:0000256" key="1">
    <source>
        <dbReference type="SAM" id="MobiDB-lite"/>
    </source>
</evidence>
<feature type="region of interest" description="Disordered" evidence="1">
    <location>
        <begin position="603"/>
        <end position="643"/>
    </location>
</feature>
<feature type="region of interest" description="Disordered" evidence="1">
    <location>
        <begin position="1055"/>
        <end position="1084"/>
    </location>
</feature>
<sequence length="1413" mass="156627">MYSSPKALLYLFHLAVLYRRLGPTSRTPHFGPGSNHPAHFMFTPSLGRLRALRVPCGPSAHVAERQTPKQTDTNLNAAAPPASRPASDAGAAAAAGDPPLAAAGCHDRPDGRRAVEVPPRHRPAGIPIPQTPTAKPFLLPSSTASRPPPPPPLSQGVGKTTLVTRVFETLRESHPHLNIRGFYTREVRESGERVGFEVVTLDGRTGPLASSKVSSRESVRWPTVGRYKVDIASLESLALPELQVKDDTDLFIIDEVGKMELFSSAFFPAVMRVIESNIPVLATIPVPRLGRDIPGVARLRNHPGAVIYTLNTGNRDAMREGVYNHLSSLLQKRNAVRIMSRRRSNMKKHVSFKLNKLCFSVLFILQHQAPTSGSDLHLHKIQSTWMKHRRQGGENMGPSSLIACFSWQFGGIIIAKHFMAFSSSPACRQGQLARMPSQEEIKASLPASVKNLQERDPISTVGEATVSPLIGGGRPVVAGELHANCREEAREDPSYCWISLATSATMLQYLDFSHASTSRKWSHKKQGEGFEAPRNSMEFTLEAPQSYGVFQEDVPYSCNMRQQYPKAGLNHSSSPIKRIIHEDVSFRTNEVQKRPSVIARLMGMDSPPMSTTAGELAAGHTEEKRQDMITSTRPMPRRDPSEMVSTKHVSFVQHKGSMKHSPKQAEVCAYDDSMELFGQLSKAISSSEWAKPQPREHPQEEELQKFKKDFEAWQASRMWEQSRALELESHLDDDDVRCTDIVPYRFQHRGKDNAGKKHTHSNGDAHWRRSKESGTGTGTSISGSRTFSLTSADASSTRLPLSRFYYEEERLLSPKKIVILKPCPEMSTDDIEESSLGSPEMVKKENNMEAFLEEVKKRLKVELEGRMASDDRAADRWAAGGDIPADPKQIARSIANQIRETVTKDLHSALLRSESTRSYRSDIPLNGQSQMDYICRDARKHLSDRLKNVLRREPETEPPALSHRRRTASASFNEEPRPKPRHEVARKGKIRSKEEKKHAIEFDVRSFRRGHHKASPTPAIDSDPVSPRNLIRSFSAPVSGTTFVKLLSEEPRVLTGARLQRKQEGYGSRPPPPSSEEERKGRKDTFNIKGRVSNLRQNLGLRAKLFGKKLHSADESPFPDDLPPIGTLVTAPSVLIHPGVLQENSTEVPPSPASWCSSPPDEMSRGGYPSPVSPLEASFSEHRSPLKMAARDMSSSASEPEHPSSEQAQTDQELAETSPIQDDDDDDTDEIDNPIKAYIRAILVIAGLYGQRRSSDQLFSDREVKPIPAWVFEEVESSSSSSAPATTDCDAAATGVDHRLLFDLINESLPRVVQSSTTLCAFSRWYGAAPRRSPGGKRLLDGLWNTVQAWLAPPPPTDSPNSVDELIGRDMSMSPWNGPFREDVGAAGAEMEAEILDELVDETLWDVLLNVGD</sequence>
<feature type="compositionally biased region" description="Acidic residues" evidence="1">
    <location>
        <begin position="1221"/>
        <end position="1231"/>
    </location>
</feature>
<dbReference type="CDD" id="cd19482">
    <property type="entry name" value="RecA-like_Thep1"/>
    <property type="match status" value="1"/>
</dbReference>
<dbReference type="InterPro" id="IPR025486">
    <property type="entry name" value="DUF4378"/>
</dbReference>
<evidence type="ECO:0000313" key="3">
    <source>
        <dbReference type="EMBL" id="BAF10770.1"/>
    </source>
</evidence>
<dbReference type="SUPFAM" id="SSF52540">
    <property type="entry name" value="P-loop containing nucleoside triphosphate hydrolases"/>
    <property type="match status" value="1"/>
</dbReference>
<evidence type="ECO:0000259" key="2">
    <source>
        <dbReference type="Pfam" id="PF14309"/>
    </source>
</evidence>
<accession>Q0DVG8</accession>
<dbReference type="KEGG" id="dosa:Os03g0130700"/>
<dbReference type="GO" id="GO:0017111">
    <property type="term" value="F:ribonucleoside triphosphate phosphatase activity"/>
    <property type="evidence" value="ECO:0007669"/>
    <property type="project" value="InterPro"/>
</dbReference>
<dbReference type="PANTHER" id="PTHR40836">
    <property type="entry name" value="RB1-INDUCIBLE COILED-COIL PROTEIN"/>
    <property type="match status" value="1"/>
</dbReference>
<feature type="region of interest" description="Disordered" evidence="1">
    <location>
        <begin position="949"/>
        <end position="1027"/>
    </location>
</feature>
<dbReference type="Pfam" id="PF14309">
    <property type="entry name" value="DUF4378"/>
    <property type="match status" value="1"/>
</dbReference>
<proteinExistence type="predicted"/>